<dbReference type="PROSITE" id="PS51155">
    <property type="entry name" value="CHIT_BIND_RR_2"/>
    <property type="match status" value="1"/>
</dbReference>
<dbReference type="InterPro" id="IPR031311">
    <property type="entry name" value="CHIT_BIND_RR_consensus"/>
</dbReference>
<sequence>IRQYFALFALVAVASAAVLPVAVKHIEYADAPAEYQFAYDVHDDHTGDIKSQQEERHGDNVVGQYTLIDADGYRRVVDYTADEHNGFNAVVRREPLEGHKIVKTVAKVPIAKVYAAPIAKVALPKFLFDDSKKALLKAKIKYPQDEHKTLLRTVSCKFYHSHPNAIFLYSL</sequence>
<accession>A0AAG5DYX9</accession>
<feature type="chain" id="PRO_5042494376" evidence="3">
    <location>
        <begin position="17"/>
        <end position="171"/>
    </location>
</feature>
<evidence type="ECO:0000256" key="1">
    <source>
        <dbReference type="ARBA" id="ARBA00022460"/>
    </source>
</evidence>
<evidence type="ECO:0000256" key="3">
    <source>
        <dbReference type="SAM" id="SignalP"/>
    </source>
</evidence>
<dbReference type="InterPro" id="IPR051217">
    <property type="entry name" value="Insect_Cuticle_Struc_Prot"/>
</dbReference>
<dbReference type="GO" id="GO:0042302">
    <property type="term" value="F:structural constituent of cuticle"/>
    <property type="evidence" value="ECO:0007669"/>
    <property type="project" value="UniProtKB-UniRule"/>
</dbReference>
<feature type="signal peptide" evidence="3">
    <location>
        <begin position="1"/>
        <end position="16"/>
    </location>
</feature>
<dbReference type="Pfam" id="PF00379">
    <property type="entry name" value="Chitin_bind_4"/>
    <property type="match status" value="1"/>
</dbReference>
<keyword evidence="5" id="KW-1185">Reference proteome</keyword>
<evidence type="ECO:0000256" key="2">
    <source>
        <dbReference type="PROSITE-ProRule" id="PRU00497"/>
    </source>
</evidence>
<dbReference type="InterPro" id="IPR000618">
    <property type="entry name" value="Insect_cuticle"/>
</dbReference>
<dbReference type="EnsemblMetazoa" id="ENSAATROPT017956">
    <property type="protein sequence ID" value="ENSAATROPP015903"/>
    <property type="gene ID" value="ENSAATROPG014647"/>
</dbReference>
<proteinExistence type="predicted"/>
<dbReference type="AlphaFoldDB" id="A0AAG5DYX9"/>
<protein>
    <submittedName>
        <fullName evidence="4">Uncharacterized protein</fullName>
    </submittedName>
</protein>
<dbReference type="PROSITE" id="PS00233">
    <property type="entry name" value="CHIT_BIND_RR_1"/>
    <property type="match status" value="1"/>
</dbReference>
<name>A0AAG5DYX9_ANOAO</name>
<dbReference type="Proteomes" id="UP000075880">
    <property type="component" value="Unassembled WGS sequence"/>
</dbReference>
<keyword evidence="3" id="KW-0732">Signal</keyword>
<dbReference type="GO" id="GO:0031012">
    <property type="term" value="C:extracellular matrix"/>
    <property type="evidence" value="ECO:0007669"/>
    <property type="project" value="TreeGrafter"/>
</dbReference>
<evidence type="ECO:0000313" key="4">
    <source>
        <dbReference type="EnsemblMetazoa" id="ENSAATROPP015903"/>
    </source>
</evidence>
<reference evidence="4" key="1">
    <citation type="submission" date="2024-04" db="UniProtKB">
        <authorList>
            <consortium name="EnsemblMetazoa"/>
        </authorList>
    </citation>
    <scope>IDENTIFICATION</scope>
    <source>
        <strain evidence="4">EBRO</strain>
    </source>
</reference>
<dbReference type="PRINTS" id="PR00947">
    <property type="entry name" value="CUTICLE"/>
</dbReference>
<evidence type="ECO:0000313" key="5">
    <source>
        <dbReference type="Proteomes" id="UP000075880"/>
    </source>
</evidence>
<dbReference type="GO" id="GO:0005615">
    <property type="term" value="C:extracellular space"/>
    <property type="evidence" value="ECO:0007669"/>
    <property type="project" value="TreeGrafter"/>
</dbReference>
<dbReference type="PANTHER" id="PTHR12236">
    <property type="entry name" value="STRUCTURAL CONTITUENT OF CUTICLE"/>
    <property type="match status" value="1"/>
</dbReference>
<organism evidence="4 5">
    <name type="scientific">Anopheles atroparvus</name>
    <name type="common">European mosquito</name>
    <dbReference type="NCBI Taxonomy" id="41427"/>
    <lineage>
        <taxon>Eukaryota</taxon>
        <taxon>Metazoa</taxon>
        <taxon>Ecdysozoa</taxon>
        <taxon>Arthropoda</taxon>
        <taxon>Hexapoda</taxon>
        <taxon>Insecta</taxon>
        <taxon>Pterygota</taxon>
        <taxon>Neoptera</taxon>
        <taxon>Endopterygota</taxon>
        <taxon>Diptera</taxon>
        <taxon>Nematocera</taxon>
        <taxon>Culicoidea</taxon>
        <taxon>Culicidae</taxon>
        <taxon>Anophelinae</taxon>
        <taxon>Anopheles</taxon>
    </lineage>
</organism>
<dbReference type="PANTHER" id="PTHR12236:SF46">
    <property type="entry name" value="CUTICULAR PROTEIN 30B-RELATED"/>
    <property type="match status" value="1"/>
</dbReference>
<keyword evidence="1 2" id="KW-0193">Cuticle</keyword>